<evidence type="ECO:0000313" key="4">
    <source>
        <dbReference type="Proteomes" id="UP000027980"/>
    </source>
</evidence>
<dbReference type="EMBL" id="CP008876">
    <property type="protein sequence ID" value="AIF66572.1"/>
    <property type="molecule type" value="Genomic_DNA"/>
</dbReference>
<dbReference type="Proteomes" id="UP000199735">
    <property type="component" value="Unassembled WGS sequence"/>
</dbReference>
<feature type="transmembrane region" description="Helical" evidence="1">
    <location>
        <begin position="31"/>
        <end position="51"/>
    </location>
</feature>
<evidence type="ECO:0000256" key="1">
    <source>
        <dbReference type="SAM" id="Phobius"/>
    </source>
</evidence>
<reference evidence="3 5" key="2">
    <citation type="submission" date="2016-10" db="EMBL/GenBank/DDBJ databases">
        <authorList>
            <person name="Varghese N."/>
            <person name="Submissions S."/>
        </authorList>
    </citation>
    <scope>NUCLEOTIDE SEQUENCE [LARGE SCALE GENOMIC DNA]</scope>
    <source>
        <strain evidence="3 5">DSM 21619</strain>
    </source>
</reference>
<dbReference type="AlphaFoldDB" id="A0A075LKW2"/>
<dbReference type="EMBL" id="FOCD01000001">
    <property type="protein sequence ID" value="SEM65375.1"/>
    <property type="molecule type" value="Genomic_DNA"/>
</dbReference>
<dbReference type="GeneID" id="34220977"/>
<dbReference type="HOGENOM" id="CLU_095712_1_0_9"/>
<keyword evidence="1" id="KW-1133">Transmembrane helix</keyword>
<feature type="transmembrane region" description="Helical" evidence="1">
    <location>
        <begin position="211"/>
        <end position="227"/>
    </location>
</feature>
<organism evidence="2 4">
    <name type="scientific">Terribacillus saccharophilus</name>
    <dbReference type="NCBI Taxonomy" id="361277"/>
    <lineage>
        <taxon>Bacteria</taxon>
        <taxon>Bacillati</taxon>
        <taxon>Bacillota</taxon>
        <taxon>Bacilli</taxon>
        <taxon>Bacillales</taxon>
        <taxon>Bacillaceae</taxon>
        <taxon>Terribacillus</taxon>
    </lineage>
</organism>
<feature type="transmembrane region" description="Helical" evidence="1">
    <location>
        <begin position="63"/>
        <end position="81"/>
    </location>
</feature>
<feature type="transmembrane region" description="Helical" evidence="1">
    <location>
        <begin position="87"/>
        <end position="109"/>
    </location>
</feature>
<dbReference type="OrthoDB" id="2052735at2"/>
<accession>A0AAX2EBX4</accession>
<gene>
    <name evidence="2" type="ORF">GZ22_07945</name>
    <name evidence="3" type="ORF">SAMN04489762_0666</name>
</gene>
<evidence type="ECO:0000313" key="2">
    <source>
        <dbReference type="EMBL" id="AIF66572.1"/>
    </source>
</evidence>
<sequence>MAKTAEQVVVQEQLIETQQQSFDAFHVNAHFWGRLTIGCVIVLSAALPLYLSFVAGYHPGWQAIFAAFLAYIALVGFAWVVEPVSYYATLGVSGTYLSFLTGNIANMCLPSAAAAQQVIGAEPGTRKGEVAATLAIAAASFMNIAVLIPVILAGSYILSAIPESVQAAFAYIIPAIFGGMIAQLAMKKPLFGVIGIVFGILMTQLPIPVFFKGLVCMFLTVIICVLLENKQASKTKNEGEIVHE</sequence>
<evidence type="ECO:0000313" key="5">
    <source>
        <dbReference type="Proteomes" id="UP000199735"/>
    </source>
</evidence>
<feature type="transmembrane region" description="Helical" evidence="1">
    <location>
        <begin position="130"/>
        <end position="158"/>
    </location>
</feature>
<proteinExistence type="predicted"/>
<keyword evidence="1" id="KW-0812">Transmembrane</keyword>
<keyword evidence="1" id="KW-0472">Membrane</keyword>
<evidence type="ECO:0000313" key="3">
    <source>
        <dbReference type="EMBL" id="SEM65375.1"/>
    </source>
</evidence>
<protein>
    <submittedName>
        <fullName evidence="2">Small-conductance mechanosensitive channel</fullName>
    </submittedName>
</protein>
<dbReference type="Proteomes" id="UP000027980">
    <property type="component" value="Chromosome"/>
</dbReference>
<dbReference type="KEGG" id="tap:GZ22_07945"/>
<accession>A0A075LKW2</accession>
<feature type="transmembrane region" description="Helical" evidence="1">
    <location>
        <begin position="164"/>
        <end position="182"/>
    </location>
</feature>
<name>A0A075LKW2_9BACI</name>
<dbReference type="RefSeq" id="WP_038560740.1">
    <property type="nucleotide sequence ID" value="NZ_CP008876.1"/>
</dbReference>
<reference evidence="2 4" key="1">
    <citation type="submission" date="2014-07" db="EMBL/GenBank/DDBJ databases">
        <title>Complete genome sequence of a moderately halophilic bacterium Terribacillus aidingensis MP602, isolated from Cryptomeria fortunei in Tianmu mountain in China.</title>
        <authorList>
            <person name="Wang Y."/>
            <person name="Lu P."/>
            <person name="Zhang L."/>
        </authorList>
    </citation>
    <scope>NUCLEOTIDE SEQUENCE [LARGE SCALE GENOMIC DNA]</scope>
    <source>
        <strain evidence="2 4">MP602</strain>
    </source>
</reference>